<keyword evidence="5" id="KW-1185">Reference proteome</keyword>
<dbReference type="InterPro" id="IPR001509">
    <property type="entry name" value="Epimerase_deHydtase"/>
</dbReference>
<dbReference type="InterPro" id="IPR050425">
    <property type="entry name" value="NAD(P)_dehydrat-like"/>
</dbReference>
<organism evidence="4 5">
    <name type="scientific">Streptomyces antioxidans</name>
    <dbReference type="NCBI Taxonomy" id="1507734"/>
    <lineage>
        <taxon>Bacteria</taxon>
        <taxon>Bacillati</taxon>
        <taxon>Actinomycetota</taxon>
        <taxon>Actinomycetes</taxon>
        <taxon>Kitasatosporales</taxon>
        <taxon>Streptomycetaceae</taxon>
        <taxon>Streptomyces</taxon>
    </lineage>
</organism>
<dbReference type="PANTHER" id="PTHR10366">
    <property type="entry name" value="NAD DEPENDENT EPIMERASE/DEHYDRATASE"/>
    <property type="match status" value="1"/>
</dbReference>
<protein>
    <submittedName>
        <fullName evidence="4">Epimerase</fullName>
    </submittedName>
</protein>
<accession>A0A1V4D8I8</accession>
<evidence type="ECO:0000259" key="3">
    <source>
        <dbReference type="Pfam" id="PF01370"/>
    </source>
</evidence>
<dbReference type="Pfam" id="PF01370">
    <property type="entry name" value="Epimerase"/>
    <property type="match status" value="1"/>
</dbReference>
<dbReference type="Gene3D" id="3.40.50.720">
    <property type="entry name" value="NAD(P)-binding Rossmann-like Domain"/>
    <property type="match status" value="1"/>
</dbReference>
<dbReference type="FunFam" id="3.40.50.720:FF:000336">
    <property type="entry name" value="Aldehyde reductase"/>
    <property type="match status" value="1"/>
</dbReference>
<comment type="similarity">
    <text evidence="2">Belongs to the NAD(P)-dependent epimerase/dehydratase family. Dihydroflavonol-4-reductase subfamily.</text>
</comment>
<gene>
    <name evidence="4" type="ORF">VT50_0208630</name>
</gene>
<dbReference type="PANTHER" id="PTHR10366:SF564">
    <property type="entry name" value="STEROL-4-ALPHA-CARBOXYLATE 3-DEHYDROGENASE, DECARBOXYLATING"/>
    <property type="match status" value="1"/>
</dbReference>
<evidence type="ECO:0000256" key="2">
    <source>
        <dbReference type="ARBA" id="ARBA00023445"/>
    </source>
</evidence>
<dbReference type="EMBL" id="LAKD02000018">
    <property type="protein sequence ID" value="OPF81726.1"/>
    <property type="molecule type" value="Genomic_DNA"/>
</dbReference>
<keyword evidence="1" id="KW-0560">Oxidoreductase</keyword>
<sequence>MPETVLVTGGSGYVAGWCVVELLRRGYRVRTTVRGHGKERAVGEAVATQVDAADAAAERLEFAIADLTADRGWDAAVEGVDHVLHIASPLGNAVSDDSAAMIAPARDGTLRVLRAATAAGVRRVVMTSAANTASPSSYAEEGVTDETLWTDPEDPALIPYRRSKTLAERAAWDFMATYDGPTQLTTVLPGAVFGPILATSTIGSVGIVQRMLSGALRGVPRIGLEIVDVRDLADIHIRAMTSPQAAGERFLATGEFTWMLDMAHALREGLGEQGRQVSTRRIPDVAVRLAARFRDPSLREITPALGRRNRHSTAKAHRVLGWRPRPARETVIDCGRSLLAHGAV</sequence>
<dbReference type="Proteomes" id="UP000033615">
    <property type="component" value="Unassembled WGS sequence"/>
</dbReference>
<dbReference type="InterPro" id="IPR036291">
    <property type="entry name" value="NAD(P)-bd_dom_sf"/>
</dbReference>
<evidence type="ECO:0000256" key="1">
    <source>
        <dbReference type="ARBA" id="ARBA00023002"/>
    </source>
</evidence>
<feature type="domain" description="NAD-dependent epimerase/dehydratase" evidence="3">
    <location>
        <begin position="5"/>
        <end position="246"/>
    </location>
</feature>
<dbReference type="RefSeq" id="WP_046087044.1">
    <property type="nucleotide sequence ID" value="NZ_LAKD02000018.1"/>
</dbReference>
<proteinExistence type="inferred from homology"/>
<comment type="caution">
    <text evidence="4">The sequence shown here is derived from an EMBL/GenBank/DDBJ whole genome shotgun (WGS) entry which is preliminary data.</text>
</comment>
<dbReference type="GO" id="GO:0016616">
    <property type="term" value="F:oxidoreductase activity, acting on the CH-OH group of donors, NAD or NADP as acceptor"/>
    <property type="evidence" value="ECO:0007669"/>
    <property type="project" value="TreeGrafter"/>
</dbReference>
<evidence type="ECO:0000313" key="4">
    <source>
        <dbReference type="EMBL" id="OPF81726.1"/>
    </source>
</evidence>
<reference evidence="4" key="1">
    <citation type="submission" date="2016-12" db="EMBL/GenBank/DDBJ databases">
        <title>Genome sequence of Streptomyces antioxidans MUSC 164.</title>
        <authorList>
            <person name="Lee L.-H."/>
            <person name="Ser H.-L."/>
        </authorList>
    </citation>
    <scope>NUCLEOTIDE SEQUENCE [LARGE SCALE GENOMIC DNA]</scope>
    <source>
        <strain evidence="4">MUSC 164</strain>
    </source>
</reference>
<evidence type="ECO:0000313" key="5">
    <source>
        <dbReference type="Proteomes" id="UP000033615"/>
    </source>
</evidence>
<dbReference type="AlphaFoldDB" id="A0A1V4D8I8"/>
<name>A0A1V4D8I8_9ACTN</name>
<dbReference type="SUPFAM" id="SSF51735">
    <property type="entry name" value="NAD(P)-binding Rossmann-fold domains"/>
    <property type="match status" value="1"/>
</dbReference>
<dbReference type="OrthoDB" id="9778052at2"/>